<sequence length="170" mass="17582">MPAVTYRYQALKESLAAAITSSSSSPQAAADPRRPHALAVVSGLAANGYLASLLVARYARLGDPDAARGVFDAAAATSSSPPAAAPPKPLLYNAMLRAYLALGPPARGGRALPRHAPRLPAGPPHVPPRRHGLRARPAGPRARAPCRGRGRGRRARVRPPGGHGAGRDAR</sequence>
<dbReference type="STRING" id="4540.A0A3L6PJP8"/>
<feature type="region of interest" description="Disordered" evidence="1">
    <location>
        <begin position="109"/>
        <end position="170"/>
    </location>
</feature>
<dbReference type="EMBL" id="PQIB02000017">
    <property type="protein sequence ID" value="RLM59094.1"/>
    <property type="molecule type" value="Genomic_DNA"/>
</dbReference>
<dbReference type="Proteomes" id="UP000275267">
    <property type="component" value="Unassembled WGS sequence"/>
</dbReference>
<organism evidence="2 3">
    <name type="scientific">Panicum miliaceum</name>
    <name type="common">Proso millet</name>
    <name type="synonym">Broomcorn millet</name>
    <dbReference type="NCBI Taxonomy" id="4540"/>
    <lineage>
        <taxon>Eukaryota</taxon>
        <taxon>Viridiplantae</taxon>
        <taxon>Streptophyta</taxon>
        <taxon>Embryophyta</taxon>
        <taxon>Tracheophyta</taxon>
        <taxon>Spermatophyta</taxon>
        <taxon>Magnoliopsida</taxon>
        <taxon>Liliopsida</taxon>
        <taxon>Poales</taxon>
        <taxon>Poaceae</taxon>
        <taxon>PACMAD clade</taxon>
        <taxon>Panicoideae</taxon>
        <taxon>Panicodae</taxon>
        <taxon>Paniceae</taxon>
        <taxon>Panicinae</taxon>
        <taxon>Panicum</taxon>
        <taxon>Panicum sect. Panicum</taxon>
    </lineage>
</organism>
<dbReference type="AlphaFoldDB" id="A0A3L6PJP8"/>
<reference evidence="3" key="1">
    <citation type="journal article" date="2019" name="Nat. Commun.">
        <title>The genome of broomcorn millet.</title>
        <authorList>
            <person name="Zou C."/>
            <person name="Miki D."/>
            <person name="Li D."/>
            <person name="Tang Q."/>
            <person name="Xiao L."/>
            <person name="Rajput S."/>
            <person name="Deng P."/>
            <person name="Jia W."/>
            <person name="Huang R."/>
            <person name="Zhang M."/>
            <person name="Sun Y."/>
            <person name="Hu J."/>
            <person name="Fu X."/>
            <person name="Schnable P.S."/>
            <person name="Li F."/>
            <person name="Zhang H."/>
            <person name="Feng B."/>
            <person name="Zhu X."/>
            <person name="Liu R."/>
            <person name="Schnable J.C."/>
            <person name="Zhu J.-K."/>
            <person name="Zhang H."/>
        </authorList>
    </citation>
    <scope>NUCLEOTIDE SEQUENCE [LARGE SCALE GENOMIC DNA]</scope>
</reference>
<feature type="compositionally biased region" description="Basic residues" evidence="1">
    <location>
        <begin position="144"/>
        <end position="157"/>
    </location>
</feature>
<proteinExistence type="predicted"/>
<accession>A0A3L6PJP8</accession>
<name>A0A3L6PJP8_PANMI</name>
<gene>
    <name evidence="2" type="ORF">C2845_PM18G09580</name>
</gene>
<evidence type="ECO:0000313" key="2">
    <source>
        <dbReference type="EMBL" id="RLM59094.1"/>
    </source>
</evidence>
<comment type="caution">
    <text evidence="2">The sequence shown here is derived from an EMBL/GenBank/DDBJ whole genome shotgun (WGS) entry which is preliminary data.</text>
</comment>
<keyword evidence="3" id="KW-1185">Reference proteome</keyword>
<protein>
    <recommendedName>
        <fullName evidence="4">Pentatricopeptide repeat-containing protein</fullName>
    </recommendedName>
</protein>
<evidence type="ECO:0008006" key="4">
    <source>
        <dbReference type="Google" id="ProtNLM"/>
    </source>
</evidence>
<evidence type="ECO:0000313" key="3">
    <source>
        <dbReference type="Proteomes" id="UP000275267"/>
    </source>
</evidence>
<evidence type="ECO:0000256" key="1">
    <source>
        <dbReference type="SAM" id="MobiDB-lite"/>
    </source>
</evidence>